<organism evidence="1 2">
    <name type="scientific">Dioscorea alata</name>
    <name type="common">Purple yam</name>
    <dbReference type="NCBI Taxonomy" id="55571"/>
    <lineage>
        <taxon>Eukaryota</taxon>
        <taxon>Viridiplantae</taxon>
        <taxon>Streptophyta</taxon>
        <taxon>Embryophyta</taxon>
        <taxon>Tracheophyta</taxon>
        <taxon>Spermatophyta</taxon>
        <taxon>Magnoliopsida</taxon>
        <taxon>Liliopsida</taxon>
        <taxon>Dioscoreales</taxon>
        <taxon>Dioscoreaceae</taxon>
        <taxon>Dioscorea</taxon>
    </lineage>
</organism>
<gene>
    <name evidence="1" type="ORF">IHE45_18G014500</name>
</gene>
<name>A0ACB7U5B0_DIOAL</name>
<reference evidence="2" key="1">
    <citation type="journal article" date="2022" name="Nat. Commun.">
        <title>Chromosome evolution and the genetic basis of agronomically important traits in greater yam.</title>
        <authorList>
            <person name="Bredeson J.V."/>
            <person name="Lyons J.B."/>
            <person name="Oniyinde I.O."/>
            <person name="Okereke N.R."/>
            <person name="Kolade O."/>
            <person name="Nnabue I."/>
            <person name="Nwadili C.O."/>
            <person name="Hribova E."/>
            <person name="Parker M."/>
            <person name="Nwogha J."/>
            <person name="Shu S."/>
            <person name="Carlson J."/>
            <person name="Kariba R."/>
            <person name="Muthemba S."/>
            <person name="Knop K."/>
            <person name="Barton G.J."/>
            <person name="Sherwood A.V."/>
            <person name="Lopez-Montes A."/>
            <person name="Asiedu R."/>
            <person name="Jamnadass R."/>
            <person name="Muchugi A."/>
            <person name="Goodstein D."/>
            <person name="Egesi C.N."/>
            <person name="Featherston J."/>
            <person name="Asfaw A."/>
            <person name="Simpson G.G."/>
            <person name="Dolezel J."/>
            <person name="Hendre P.S."/>
            <person name="Van Deynze A."/>
            <person name="Kumar P.L."/>
            <person name="Obidiegwu J.E."/>
            <person name="Bhattacharjee R."/>
            <person name="Rokhsar D.S."/>
        </authorList>
    </citation>
    <scope>NUCLEOTIDE SEQUENCE [LARGE SCALE GENOMIC DNA]</scope>
    <source>
        <strain evidence="2">cv. TDa95/00328</strain>
    </source>
</reference>
<evidence type="ECO:0000313" key="1">
    <source>
        <dbReference type="EMBL" id="KAH7655494.1"/>
    </source>
</evidence>
<protein>
    <submittedName>
        <fullName evidence="1">TPR-like protein</fullName>
    </submittedName>
</protein>
<proteinExistence type="predicted"/>
<dbReference type="EMBL" id="CM037028">
    <property type="protein sequence ID" value="KAH7655494.1"/>
    <property type="molecule type" value="Genomic_DNA"/>
</dbReference>
<keyword evidence="2" id="KW-1185">Reference proteome</keyword>
<dbReference type="Proteomes" id="UP000827976">
    <property type="component" value="Chromosome 18"/>
</dbReference>
<evidence type="ECO:0000313" key="2">
    <source>
        <dbReference type="Proteomes" id="UP000827976"/>
    </source>
</evidence>
<sequence length="503" mass="55956">MASPRPPPLPWISPLHYPKGLKPSSPSPPPSPAESRPRRRFISHSDAIRLITHHSDPQQALDLFNSCAAQPGFAHNHATYSAILLRLARSRKFLAIDALLHRISSEPCRFHESILLSLMPFFSRASLHEKTLDAFCSILPLTRFKPSSKALATCLNLLLSSSRFDLAQSLLSHAQSHLGISPNTCVRNILIKHLCKSGDLSTAFKVFDEMRHSDSSSSPPNLITYSTLMAALCNEGKLKDAYQLFEEMIERDKIVPDALTYNVLINGFCKHGKVEKAKAVLEFMRRNDCKPNVFNYASLMNGFCKQGRIEDAKKVFDEMQSSCLEPDAVTYTTLISCYCRAGRVDEGIELVKQMRSRDCKADVVTYNVVIEGLCKVERFQEAMELLESLPYEGVRLNVASYRIVMNSLCAKGDMEMALGLLGLMLGRGVVPHFATSNKLLVGLCDAGSVANTAIALFGLAEMGFAPEIGCWIRLVECMCRERKLVRVLQVFDEIINHCGALEL</sequence>
<accession>A0ACB7U5B0</accession>
<comment type="caution">
    <text evidence="1">The sequence shown here is derived from an EMBL/GenBank/DDBJ whole genome shotgun (WGS) entry which is preliminary data.</text>
</comment>